<dbReference type="PANTHER" id="PTHR35794:SF2">
    <property type="entry name" value="CELL DIVISION PROTEIN DIVIVA"/>
    <property type="match status" value="1"/>
</dbReference>
<comment type="caution">
    <text evidence="8">The sequence shown here is derived from an EMBL/GenBank/DDBJ whole genome shotgun (WGS) entry which is preliminary data.</text>
</comment>
<evidence type="ECO:0000313" key="8">
    <source>
        <dbReference type="EMBL" id="MBA4494951.1"/>
    </source>
</evidence>
<dbReference type="GO" id="GO:0005737">
    <property type="term" value="C:cytoplasm"/>
    <property type="evidence" value="ECO:0007669"/>
    <property type="project" value="UniProtKB-SubCell"/>
</dbReference>
<evidence type="ECO:0000313" key="9">
    <source>
        <dbReference type="Proteomes" id="UP000535491"/>
    </source>
</evidence>
<evidence type="ECO:0000256" key="6">
    <source>
        <dbReference type="ARBA" id="ARBA00023306"/>
    </source>
</evidence>
<organism evidence="8 9">
    <name type="scientific">Paenactinomyces guangxiensis</name>
    <dbReference type="NCBI Taxonomy" id="1490290"/>
    <lineage>
        <taxon>Bacteria</taxon>
        <taxon>Bacillati</taxon>
        <taxon>Bacillota</taxon>
        <taxon>Bacilli</taxon>
        <taxon>Bacillales</taxon>
        <taxon>Thermoactinomycetaceae</taxon>
        <taxon>Paenactinomyces</taxon>
    </lineage>
</organism>
<evidence type="ECO:0000256" key="5">
    <source>
        <dbReference type="ARBA" id="ARBA00023054"/>
    </source>
</evidence>
<dbReference type="Gene3D" id="6.10.250.660">
    <property type="match status" value="1"/>
</dbReference>
<protein>
    <submittedName>
        <fullName evidence="8">DivIVA domain-containing protein</fullName>
    </submittedName>
</protein>
<feature type="coiled-coil region" evidence="7">
    <location>
        <begin position="50"/>
        <end position="84"/>
    </location>
</feature>
<keyword evidence="4" id="KW-0132">Cell division</keyword>
<dbReference type="AlphaFoldDB" id="A0A7W1WSC9"/>
<keyword evidence="9" id="KW-1185">Reference proteome</keyword>
<proteinExistence type="inferred from homology"/>
<sequence length="97" mass="11763">MPRLTAQEIHNKEFKRSMRGYDINEVNEFLDQIILDYTEFENSPQNLGLNNENTDKLSQLEHLLEQLIADVQQLREENRLLREQLNPDPYRPQKYYR</sequence>
<dbReference type="Pfam" id="PF05103">
    <property type="entry name" value="DivIVA"/>
    <property type="match status" value="1"/>
</dbReference>
<reference evidence="8 9" key="1">
    <citation type="submission" date="2020-07" db="EMBL/GenBank/DDBJ databases">
        <authorList>
            <person name="Feng H."/>
        </authorList>
    </citation>
    <scope>NUCLEOTIDE SEQUENCE [LARGE SCALE GENOMIC DNA]</scope>
    <source>
        <strain evidence="9">s-10</strain>
    </source>
</reference>
<evidence type="ECO:0000256" key="3">
    <source>
        <dbReference type="ARBA" id="ARBA00022490"/>
    </source>
</evidence>
<name>A0A7W1WSC9_9BACL</name>
<dbReference type="GO" id="GO:0051301">
    <property type="term" value="P:cell division"/>
    <property type="evidence" value="ECO:0007669"/>
    <property type="project" value="UniProtKB-KW"/>
</dbReference>
<evidence type="ECO:0000256" key="2">
    <source>
        <dbReference type="ARBA" id="ARBA00009008"/>
    </source>
</evidence>
<accession>A0A7W1WSC9</accession>
<comment type="similarity">
    <text evidence="2">Belongs to the DivIVA family.</text>
</comment>
<dbReference type="PANTHER" id="PTHR35794">
    <property type="entry name" value="CELL DIVISION PROTEIN DIVIVA"/>
    <property type="match status" value="1"/>
</dbReference>
<comment type="subcellular location">
    <subcellularLocation>
        <location evidence="1">Cytoplasm</location>
    </subcellularLocation>
</comment>
<dbReference type="InterPro" id="IPR019933">
    <property type="entry name" value="DivIVA_domain"/>
</dbReference>
<evidence type="ECO:0000256" key="1">
    <source>
        <dbReference type="ARBA" id="ARBA00004496"/>
    </source>
</evidence>
<evidence type="ECO:0000256" key="4">
    <source>
        <dbReference type="ARBA" id="ARBA00022618"/>
    </source>
</evidence>
<dbReference type="EMBL" id="JACEIQ010000011">
    <property type="protein sequence ID" value="MBA4494951.1"/>
    <property type="molecule type" value="Genomic_DNA"/>
</dbReference>
<evidence type="ECO:0000256" key="7">
    <source>
        <dbReference type="SAM" id="Coils"/>
    </source>
</evidence>
<keyword evidence="3" id="KW-0963">Cytoplasm</keyword>
<dbReference type="InterPro" id="IPR007793">
    <property type="entry name" value="DivIVA_fam"/>
</dbReference>
<keyword evidence="6" id="KW-0131">Cell cycle</keyword>
<dbReference type="Proteomes" id="UP000535491">
    <property type="component" value="Unassembled WGS sequence"/>
</dbReference>
<keyword evidence="5 7" id="KW-0175">Coiled coil</keyword>
<gene>
    <name evidence="8" type="ORF">H1191_11600</name>
</gene>
<dbReference type="NCBIfam" id="TIGR03544">
    <property type="entry name" value="DivI1A_domain"/>
    <property type="match status" value="1"/>
</dbReference>